<dbReference type="GO" id="GO:0061799">
    <property type="term" value="F:cyclic pyranopterin monophosphate synthase activity"/>
    <property type="evidence" value="ECO:0007669"/>
    <property type="project" value="UniProtKB-EC"/>
</dbReference>
<dbReference type="AlphaFoldDB" id="A0A9D1NC26"/>
<dbReference type="PANTHER" id="PTHR22960">
    <property type="entry name" value="MOLYBDOPTERIN COFACTOR SYNTHESIS PROTEIN A"/>
    <property type="match status" value="1"/>
</dbReference>
<dbReference type="Gene3D" id="3.30.70.640">
    <property type="entry name" value="Molybdopterin cofactor biosynthesis C (MoaC) domain"/>
    <property type="match status" value="1"/>
</dbReference>
<evidence type="ECO:0000256" key="3">
    <source>
        <dbReference type="ARBA" id="ARBA00012575"/>
    </source>
</evidence>
<feature type="domain" description="Molybdopterin cofactor biosynthesis C (MoaC)" evidence="6">
    <location>
        <begin position="14"/>
        <end position="146"/>
    </location>
</feature>
<reference evidence="7" key="2">
    <citation type="journal article" date="2021" name="PeerJ">
        <title>Extensive microbial diversity within the chicken gut microbiome revealed by metagenomics and culture.</title>
        <authorList>
            <person name="Gilroy R."/>
            <person name="Ravi A."/>
            <person name="Getino M."/>
            <person name="Pursley I."/>
            <person name="Horton D.L."/>
            <person name="Alikhan N.F."/>
            <person name="Baker D."/>
            <person name="Gharbi K."/>
            <person name="Hall N."/>
            <person name="Watson M."/>
            <person name="Adriaenssens E.M."/>
            <person name="Foster-Nyarko E."/>
            <person name="Jarju S."/>
            <person name="Secka A."/>
            <person name="Antonio M."/>
            <person name="Oren A."/>
            <person name="Chaudhuri R.R."/>
            <person name="La Ragione R."/>
            <person name="Hildebrand F."/>
            <person name="Pallen M.J."/>
        </authorList>
    </citation>
    <scope>NUCLEOTIDE SEQUENCE</scope>
    <source>
        <strain evidence="7">23406</strain>
    </source>
</reference>
<evidence type="ECO:0000256" key="4">
    <source>
        <dbReference type="ARBA" id="ARBA00023150"/>
    </source>
</evidence>
<dbReference type="EC" id="4.6.1.17" evidence="3"/>
<dbReference type="SUPFAM" id="SSF55040">
    <property type="entry name" value="Molybdenum cofactor biosynthesis protein C, MoaC"/>
    <property type="match status" value="1"/>
</dbReference>
<dbReference type="InterPro" id="IPR023045">
    <property type="entry name" value="MoaC"/>
</dbReference>
<evidence type="ECO:0000256" key="2">
    <source>
        <dbReference type="ARBA" id="ARBA00005046"/>
    </source>
</evidence>
<evidence type="ECO:0000313" key="7">
    <source>
        <dbReference type="EMBL" id="HIV00359.1"/>
    </source>
</evidence>
<dbReference type="InterPro" id="IPR036522">
    <property type="entry name" value="MoaC_sf"/>
</dbReference>
<comment type="catalytic activity">
    <reaction evidence="1">
        <text>(8S)-3',8-cyclo-7,8-dihydroguanosine 5'-triphosphate = cyclic pyranopterin phosphate + diphosphate</text>
        <dbReference type="Rhea" id="RHEA:49580"/>
        <dbReference type="ChEBI" id="CHEBI:33019"/>
        <dbReference type="ChEBI" id="CHEBI:59648"/>
        <dbReference type="ChEBI" id="CHEBI:131766"/>
        <dbReference type="EC" id="4.6.1.17"/>
    </reaction>
</comment>
<dbReference type="Pfam" id="PF01967">
    <property type="entry name" value="MoaC"/>
    <property type="match status" value="1"/>
</dbReference>
<dbReference type="InterPro" id="IPR047594">
    <property type="entry name" value="MoaC_bact/euk"/>
</dbReference>
<organism evidence="7 8">
    <name type="scientific">Candidatus Stercoripulliclostridium merdipullorum</name>
    <dbReference type="NCBI Taxonomy" id="2840952"/>
    <lineage>
        <taxon>Bacteria</taxon>
        <taxon>Bacillati</taxon>
        <taxon>Bacillota</taxon>
        <taxon>Clostridia</taxon>
        <taxon>Eubacteriales</taxon>
        <taxon>Candidatus Stercoripulliclostridium</taxon>
    </lineage>
</organism>
<dbReference type="EMBL" id="DVOH01000034">
    <property type="protein sequence ID" value="HIV00359.1"/>
    <property type="molecule type" value="Genomic_DNA"/>
</dbReference>
<reference evidence="7" key="1">
    <citation type="submission" date="2020-10" db="EMBL/GenBank/DDBJ databases">
        <authorList>
            <person name="Gilroy R."/>
        </authorList>
    </citation>
    <scope>NUCLEOTIDE SEQUENCE</scope>
    <source>
        <strain evidence="7">23406</strain>
    </source>
</reference>
<evidence type="ECO:0000256" key="1">
    <source>
        <dbReference type="ARBA" id="ARBA00001637"/>
    </source>
</evidence>
<sequence>MLLTHFDESDRARMSDVGEKAVTKRIAVARGRIVMQPSTLSLLDGSGKKGNVLNTATVAGILAAKRTSEVIPMCHPIATEHVALDFTTLPDGVEITATVSCSAKTGVEMEALYAVTVAGLTIYDMLKSADKTMRLEAVRLLRKTGGKSGAVINEEETR</sequence>
<accession>A0A9D1NC26</accession>
<comment type="caution">
    <text evidence="7">The sequence shown here is derived from an EMBL/GenBank/DDBJ whole genome shotgun (WGS) entry which is preliminary data.</text>
</comment>
<protein>
    <recommendedName>
        <fullName evidence="3">cyclic pyranopterin monophosphate synthase</fullName>
        <ecNumber evidence="3">4.6.1.17</ecNumber>
    </recommendedName>
</protein>
<dbReference type="NCBIfam" id="NF006870">
    <property type="entry name" value="PRK09364.1"/>
    <property type="match status" value="1"/>
</dbReference>
<comment type="pathway">
    <text evidence="2">Cofactor biosynthesis; molybdopterin biosynthesis.</text>
</comment>
<dbReference type="GO" id="GO:0006777">
    <property type="term" value="P:Mo-molybdopterin cofactor biosynthetic process"/>
    <property type="evidence" value="ECO:0007669"/>
    <property type="project" value="UniProtKB-KW"/>
</dbReference>
<dbReference type="InterPro" id="IPR002820">
    <property type="entry name" value="Mopterin_CF_biosynth-C_dom"/>
</dbReference>
<dbReference type="NCBIfam" id="TIGR00581">
    <property type="entry name" value="moaC"/>
    <property type="match status" value="1"/>
</dbReference>
<dbReference type="InterPro" id="IPR050105">
    <property type="entry name" value="MoCo_biosynth_MoaA/MoaC"/>
</dbReference>
<gene>
    <name evidence="7" type="primary">moaC</name>
    <name evidence="7" type="ORF">IAB14_04535</name>
</gene>
<dbReference type="CDD" id="cd01420">
    <property type="entry name" value="MoaC_PE"/>
    <property type="match status" value="1"/>
</dbReference>
<evidence type="ECO:0000259" key="6">
    <source>
        <dbReference type="Pfam" id="PF01967"/>
    </source>
</evidence>
<evidence type="ECO:0000313" key="8">
    <source>
        <dbReference type="Proteomes" id="UP000886891"/>
    </source>
</evidence>
<keyword evidence="5 7" id="KW-0456">Lyase</keyword>
<proteinExistence type="predicted"/>
<dbReference type="Proteomes" id="UP000886891">
    <property type="component" value="Unassembled WGS sequence"/>
</dbReference>
<name>A0A9D1NC26_9FIRM</name>
<evidence type="ECO:0000256" key="5">
    <source>
        <dbReference type="ARBA" id="ARBA00023239"/>
    </source>
</evidence>
<keyword evidence="4" id="KW-0501">Molybdenum cofactor biosynthesis</keyword>